<dbReference type="Proteomes" id="UP000235965">
    <property type="component" value="Unassembled WGS sequence"/>
</dbReference>
<evidence type="ECO:0000313" key="2">
    <source>
        <dbReference type="EMBL" id="PNF21376.1"/>
    </source>
</evidence>
<gene>
    <name evidence="2" type="ORF">B7P43_G15469</name>
</gene>
<evidence type="ECO:0000259" key="1">
    <source>
        <dbReference type="Pfam" id="PF17906"/>
    </source>
</evidence>
<accession>A0A2J7PYG9</accession>
<keyword evidence="3" id="KW-1185">Reference proteome</keyword>
<dbReference type="Pfam" id="PF17906">
    <property type="entry name" value="HTH_48"/>
    <property type="match status" value="1"/>
</dbReference>
<dbReference type="InterPro" id="IPR052709">
    <property type="entry name" value="Transposase-MT_Hybrid"/>
</dbReference>
<dbReference type="InterPro" id="IPR041426">
    <property type="entry name" value="Mos1_HTH"/>
</dbReference>
<dbReference type="PANTHER" id="PTHR46060:SF1">
    <property type="entry name" value="MARINER MOS1 TRANSPOSASE-LIKE PROTEIN"/>
    <property type="match status" value="1"/>
</dbReference>
<evidence type="ECO:0000313" key="3">
    <source>
        <dbReference type="Proteomes" id="UP000235965"/>
    </source>
</evidence>
<dbReference type="InParanoid" id="A0A2J7PYG9"/>
<feature type="domain" description="Mos1 transposase HTH" evidence="1">
    <location>
        <begin position="7"/>
        <end position="51"/>
    </location>
</feature>
<dbReference type="EMBL" id="NEVH01020350">
    <property type="protein sequence ID" value="PNF21376.1"/>
    <property type="molecule type" value="Genomic_DNA"/>
</dbReference>
<dbReference type="Gene3D" id="1.10.10.1450">
    <property type="match status" value="1"/>
</dbReference>
<dbReference type="InterPro" id="IPR036397">
    <property type="entry name" value="RNaseH_sf"/>
</dbReference>
<dbReference type="AlphaFoldDB" id="A0A2J7PYG9"/>
<name>A0A2J7PYG9_9NEOP</name>
<proteinExistence type="predicted"/>
<dbReference type="Gene3D" id="3.30.420.10">
    <property type="entry name" value="Ribonuclease H-like superfamily/Ribonuclease H"/>
    <property type="match status" value="1"/>
</dbReference>
<organism evidence="2 3">
    <name type="scientific">Cryptotermes secundus</name>
    <dbReference type="NCBI Taxonomy" id="105785"/>
    <lineage>
        <taxon>Eukaryota</taxon>
        <taxon>Metazoa</taxon>
        <taxon>Ecdysozoa</taxon>
        <taxon>Arthropoda</taxon>
        <taxon>Hexapoda</taxon>
        <taxon>Insecta</taxon>
        <taxon>Pterygota</taxon>
        <taxon>Neoptera</taxon>
        <taxon>Polyneoptera</taxon>
        <taxon>Dictyoptera</taxon>
        <taxon>Blattodea</taxon>
        <taxon>Blattoidea</taxon>
        <taxon>Termitoidae</taxon>
        <taxon>Kalotermitidae</taxon>
        <taxon>Cryptotermitinae</taxon>
        <taxon>Cryptotermes</taxon>
    </lineage>
</organism>
<sequence length="166" mass="19165">MLQFEQRANIEFMCKLGKFASETLLGLQQIYGDTALNKSAVYYWFSRFKDGQETSEDDQRSGRPSTPRTEEMIGKVRQLIRCDRGMTIADHTSLVVPQFLAEKNIPVSTEPPYSPDLAPSDFWLFPTLKMSFKGTSFATMEDIKSTAMTELWKIPKEAFHRCFQQW</sequence>
<comment type="caution">
    <text evidence="2">The sequence shown here is derived from an EMBL/GenBank/DDBJ whole genome shotgun (WGS) entry which is preliminary data.</text>
</comment>
<dbReference type="GO" id="GO:0003676">
    <property type="term" value="F:nucleic acid binding"/>
    <property type="evidence" value="ECO:0007669"/>
    <property type="project" value="InterPro"/>
</dbReference>
<reference evidence="2 3" key="1">
    <citation type="submission" date="2017-12" db="EMBL/GenBank/DDBJ databases">
        <title>Hemimetabolous genomes reveal molecular basis of termite eusociality.</title>
        <authorList>
            <person name="Harrison M.C."/>
            <person name="Jongepier E."/>
            <person name="Robertson H.M."/>
            <person name="Arning N."/>
            <person name="Bitard-Feildel T."/>
            <person name="Chao H."/>
            <person name="Childers C.P."/>
            <person name="Dinh H."/>
            <person name="Doddapaneni H."/>
            <person name="Dugan S."/>
            <person name="Gowin J."/>
            <person name="Greiner C."/>
            <person name="Han Y."/>
            <person name="Hu H."/>
            <person name="Hughes D.S.T."/>
            <person name="Huylmans A.-K."/>
            <person name="Kemena C."/>
            <person name="Kremer L.P.M."/>
            <person name="Lee S.L."/>
            <person name="Lopez-Ezquerra A."/>
            <person name="Mallet L."/>
            <person name="Monroy-Kuhn J.M."/>
            <person name="Moser A."/>
            <person name="Murali S.C."/>
            <person name="Muzny D.M."/>
            <person name="Otani S."/>
            <person name="Piulachs M.-D."/>
            <person name="Poelchau M."/>
            <person name="Qu J."/>
            <person name="Schaub F."/>
            <person name="Wada-Katsumata A."/>
            <person name="Worley K.C."/>
            <person name="Xie Q."/>
            <person name="Ylla G."/>
            <person name="Poulsen M."/>
            <person name="Gibbs R.A."/>
            <person name="Schal C."/>
            <person name="Richards S."/>
            <person name="Belles X."/>
            <person name="Korb J."/>
            <person name="Bornberg-Bauer E."/>
        </authorList>
    </citation>
    <scope>NUCLEOTIDE SEQUENCE [LARGE SCALE GENOMIC DNA]</scope>
    <source>
        <tissue evidence="2">Whole body</tissue>
    </source>
</reference>
<protein>
    <recommendedName>
        <fullName evidence="1">Mos1 transposase HTH domain-containing protein</fullName>
    </recommendedName>
</protein>
<dbReference type="PANTHER" id="PTHR46060">
    <property type="entry name" value="MARINER MOS1 TRANSPOSASE-LIKE PROTEIN"/>
    <property type="match status" value="1"/>
</dbReference>